<dbReference type="InterPro" id="IPR009061">
    <property type="entry name" value="DNA-bd_dom_put_sf"/>
</dbReference>
<dbReference type="Proteomes" id="UP000468581">
    <property type="component" value="Unassembled WGS sequence"/>
</dbReference>
<evidence type="ECO:0000256" key="4">
    <source>
        <dbReference type="ARBA" id="ARBA00023163"/>
    </source>
</evidence>
<evidence type="ECO:0000313" key="7">
    <source>
        <dbReference type="EMBL" id="NER14681.1"/>
    </source>
</evidence>
<dbReference type="Gene3D" id="1.10.1660.10">
    <property type="match status" value="1"/>
</dbReference>
<dbReference type="InterPro" id="IPR036244">
    <property type="entry name" value="TipA-like_antibiotic-bd"/>
</dbReference>
<sequence length="254" mass="30130">MTKYSVKQLSELAGVSIRTLHHYDRIGLLKPSFRSEKGYRFYERKELLLLQQILFYKELGFALSDIDAIINDPSFNLVVALESHKKELKKRFSSLKQLLKTVDKTIVELKNKEKMMTDDEIYAGFPAKEAAKYRKEAVEKWGEDKITEVEDRIREMEKQGWEDTQKKGEEINWLLADLMDLKIDDIRVQKGVEMHFRHMNTFYEVNKERYLDLGKMYTEDDRFTAFYGKYREGLADFLYAAIQVFCENDLKVKE</sequence>
<dbReference type="Pfam" id="PF00376">
    <property type="entry name" value="MerR"/>
    <property type="match status" value="1"/>
</dbReference>
<keyword evidence="3" id="KW-0010">Activator</keyword>
<evidence type="ECO:0000259" key="6">
    <source>
        <dbReference type="PROSITE" id="PS50937"/>
    </source>
</evidence>
<feature type="domain" description="HTH merR-type" evidence="6">
    <location>
        <begin position="3"/>
        <end position="72"/>
    </location>
</feature>
<keyword evidence="5" id="KW-0175">Coiled coil</keyword>
<keyword evidence="4" id="KW-0804">Transcription</keyword>
<dbReference type="PROSITE" id="PS50937">
    <property type="entry name" value="HTH_MERR_2"/>
    <property type="match status" value="1"/>
</dbReference>
<reference evidence="7 8" key="1">
    <citation type="submission" date="2020-01" db="EMBL/GenBank/DDBJ databases">
        <title>Leptobacterium flavescens.</title>
        <authorList>
            <person name="Wang G."/>
        </authorList>
    </citation>
    <scope>NUCLEOTIDE SEQUENCE [LARGE SCALE GENOMIC DNA]</scope>
    <source>
        <strain evidence="7 8">KCTC 22160</strain>
    </source>
</reference>
<keyword evidence="2 7" id="KW-0238">DNA-binding</keyword>
<dbReference type="SUPFAM" id="SSF89082">
    <property type="entry name" value="Antibiotic binding domain of TipA-like multidrug resistance regulators"/>
    <property type="match status" value="1"/>
</dbReference>
<evidence type="ECO:0000256" key="1">
    <source>
        <dbReference type="ARBA" id="ARBA00023015"/>
    </source>
</evidence>
<dbReference type="CDD" id="cd01106">
    <property type="entry name" value="HTH_TipAL-Mta"/>
    <property type="match status" value="1"/>
</dbReference>
<keyword evidence="8" id="KW-1185">Reference proteome</keyword>
<dbReference type="RefSeq" id="WP_163607963.1">
    <property type="nucleotide sequence ID" value="NZ_JAABOO010000003.1"/>
</dbReference>
<protein>
    <submittedName>
        <fullName evidence="7">MerR family DNA-binding transcriptional regulator</fullName>
    </submittedName>
</protein>
<dbReference type="Gene3D" id="1.10.490.50">
    <property type="entry name" value="Antibiotic binding domain of TipA-like multidrug resistance regulators"/>
    <property type="match status" value="1"/>
</dbReference>
<feature type="coiled-coil region" evidence="5">
    <location>
        <begin position="78"/>
        <end position="115"/>
    </location>
</feature>
<dbReference type="InterPro" id="IPR000551">
    <property type="entry name" value="MerR-type_HTH_dom"/>
</dbReference>
<organism evidence="7 8">
    <name type="scientific">Leptobacterium flavescens</name>
    <dbReference type="NCBI Taxonomy" id="472055"/>
    <lineage>
        <taxon>Bacteria</taxon>
        <taxon>Pseudomonadati</taxon>
        <taxon>Bacteroidota</taxon>
        <taxon>Flavobacteriia</taxon>
        <taxon>Flavobacteriales</taxon>
        <taxon>Flavobacteriaceae</taxon>
        <taxon>Leptobacterium</taxon>
    </lineage>
</organism>
<evidence type="ECO:0000313" key="8">
    <source>
        <dbReference type="Proteomes" id="UP000468581"/>
    </source>
</evidence>
<evidence type="ECO:0000256" key="3">
    <source>
        <dbReference type="ARBA" id="ARBA00023159"/>
    </source>
</evidence>
<evidence type="ECO:0000256" key="5">
    <source>
        <dbReference type="SAM" id="Coils"/>
    </source>
</evidence>
<dbReference type="SUPFAM" id="SSF46955">
    <property type="entry name" value="Putative DNA-binding domain"/>
    <property type="match status" value="1"/>
</dbReference>
<dbReference type="InterPro" id="IPR012925">
    <property type="entry name" value="TipAS_dom"/>
</dbReference>
<name>A0A6P0UMT9_9FLAO</name>
<dbReference type="PANTHER" id="PTHR30204">
    <property type="entry name" value="REDOX-CYCLING DRUG-SENSING TRANSCRIPTIONAL ACTIVATOR SOXR"/>
    <property type="match status" value="1"/>
</dbReference>
<dbReference type="PANTHER" id="PTHR30204:SF90">
    <property type="entry name" value="HTH-TYPE TRANSCRIPTIONAL ACTIVATOR MTA"/>
    <property type="match status" value="1"/>
</dbReference>
<dbReference type="SMART" id="SM00422">
    <property type="entry name" value="HTH_MERR"/>
    <property type="match status" value="1"/>
</dbReference>
<comment type="caution">
    <text evidence="7">The sequence shown here is derived from an EMBL/GenBank/DDBJ whole genome shotgun (WGS) entry which is preliminary data.</text>
</comment>
<dbReference type="Pfam" id="PF07739">
    <property type="entry name" value="TipAS"/>
    <property type="match status" value="1"/>
</dbReference>
<dbReference type="EMBL" id="JAABOO010000003">
    <property type="protein sequence ID" value="NER14681.1"/>
    <property type="molecule type" value="Genomic_DNA"/>
</dbReference>
<dbReference type="GO" id="GO:0003700">
    <property type="term" value="F:DNA-binding transcription factor activity"/>
    <property type="evidence" value="ECO:0007669"/>
    <property type="project" value="InterPro"/>
</dbReference>
<accession>A0A6P0UMT9</accession>
<evidence type="ECO:0000256" key="2">
    <source>
        <dbReference type="ARBA" id="ARBA00023125"/>
    </source>
</evidence>
<dbReference type="InterPro" id="IPR047057">
    <property type="entry name" value="MerR_fam"/>
</dbReference>
<keyword evidence="1" id="KW-0805">Transcription regulation</keyword>
<dbReference type="GO" id="GO:0003677">
    <property type="term" value="F:DNA binding"/>
    <property type="evidence" value="ECO:0007669"/>
    <property type="project" value="UniProtKB-KW"/>
</dbReference>
<gene>
    <name evidence="7" type="ORF">GWK08_14590</name>
</gene>
<dbReference type="AlphaFoldDB" id="A0A6P0UMT9"/>
<proteinExistence type="predicted"/>